<accession>I7LIB2</accession>
<dbReference type="Pfam" id="PF02108">
    <property type="entry name" value="FliH"/>
    <property type="match status" value="1"/>
</dbReference>
<keyword evidence="7" id="KW-0175">Coiled coil</keyword>
<keyword evidence="5" id="KW-0653">Protein transport</keyword>
<dbReference type="PANTHER" id="PTHR34982">
    <property type="entry name" value="YOP PROTEINS TRANSLOCATION PROTEIN L"/>
    <property type="match status" value="1"/>
</dbReference>
<dbReference type="eggNOG" id="COG1317">
    <property type="taxonomic scope" value="Bacteria"/>
</dbReference>
<keyword evidence="9" id="KW-0969">Cilium</keyword>
<comment type="caution">
    <text evidence="9">The sequence shown here is derived from an EMBL/GenBank/DDBJ whole genome shotgun (WGS) entry which is preliminary data.</text>
</comment>
<sequence>MQSYSKVIKYGKIKGDAVIAPPVVEKLIELHSDENSQDNTIETLKMAILENAHERARDLIEGAEREAKDIIDKAKEKANSILEDAQKEGYSTGYTKGYQEGYQKGIDEAKIEAQKIKEEVDLYAKNVQIEIKNYIKEKEDEIIKLSIEIARQIIKSEITVNKEAILNIARSMISKALDKRQIILKLNPRDYAFLKGRRDELEIFVENPNDLILLADPDVQEGDLVAETPSGYIDAKIETQIKQILNNLLRND</sequence>
<evidence type="ECO:0000256" key="6">
    <source>
        <dbReference type="ARBA" id="ARBA00023225"/>
    </source>
</evidence>
<evidence type="ECO:0000313" key="10">
    <source>
        <dbReference type="Proteomes" id="UP000007652"/>
    </source>
</evidence>
<evidence type="ECO:0000256" key="2">
    <source>
        <dbReference type="ARBA" id="ARBA00006602"/>
    </source>
</evidence>
<dbReference type="PANTHER" id="PTHR34982:SF1">
    <property type="entry name" value="FLAGELLAR ASSEMBLY PROTEIN FLIH"/>
    <property type="match status" value="1"/>
</dbReference>
<keyword evidence="6" id="KW-1006">Bacterial flagellum protein export</keyword>
<evidence type="ECO:0000256" key="3">
    <source>
        <dbReference type="ARBA" id="ARBA00022448"/>
    </source>
</evidence>
<dbReference type="OrthoDB" id="1805933at2"/>
<dbReference type="Proteomes" id="UP000007652">
    <property type="component" value="Unassembled WGS sequence"/>
</dbReference>
<evidence type="ECO:0000259" key="8">
    <source>
        <dbReference type="Pfam" id="PF02108"/>
    </source>
</evidence>
<reference evidence="9 10" key="1">
    <citation type="journal article" date="2011" name="J. Bacteriol.">
        <title>Draft genome sequence of Caloramator australicus strain RC3T, a thermoanaerobe from the Great Artesian Basin of Australia.</title>
        <authorList>
            <person name="Ogg C.D."/>
            <person name="Patel B.K.C."/>
        </authorList>
    </citation>
    <scope>NUCLEOTIDE SEQUENCE [LARGE SCALE GENOMIC DNA]</scope>
    <source>
        <strain evidence="9 10">RC3</strain>
    </source>
</reference>
<dbReference type="InterPro" id="IPR018035">
    <property type="entry name" value="Flagellar_FliH/T3SS_HrpE"/>
</dbReference>
<organism evidence="9 10">
    <name type="scientific">Caloramator australicus RC3</name>
    <dbReference type="NCBI Taxonomy" id="857293"/>
    <lineage>
        <taxon>Bacteria</taxon>
        <taxon>Bacillati</taxon>
        <taxon>Bacillota</taxon>
        <taxon>Clostridia</taxon>
        <taxon>Eubacteriales</taxon>
        <taxon>Clostridiaceae</taxon>
        <taxon>Caloramator</taxon>
    </lineage>
</organism>
<evidence type="ECO:0000256" key="5">
    <source>
        <dbReference type="ARBA" id="ARBA00022927"/>
    </source>
</evidence>
<evidence type="ECO:0000256" key="4">
    <source>
        <dbReference type="ARBA" id="ARBA00022795"/>
    </source>
</evidence>
<evidence type="ECO:0000313" key="9">
    <source>
        <dbReference type="EMBL" id="CCJ34713.1"/>
    </source>
</evidence>
<dbReference type="GO" id="GO:0044781">
    <property type="term" value="P:bacterial-type flagellum organization"/>
    <property type="evidence" value="ECO:0007669"/>
    <property type="project" value="UniProtKB-KW"/>
</dbReference>
<evidence type="ECO:0000256" key="7">
    <source>
        <dbReference type="SAM" id="Coils"/>
    </source>
</evidence>
<keyword evidence="4" id="KW-1005">Bacterial flagellum biogenesis</keyword>
<dbReference type="EMBL" id="CAKP01000141">
    <property type="protein sequence ID" value="CCJ34713.1"/>
    <property type="molecule type" value="Genomic_DNA"/>
</dbReference>
<protein>
    <submittedName>
        <fullName evidence="9">Flagellar assembly protein FliH</fullName>
    </submittedName>
</protein>
<comment type="function">
    <text evidence="1">Needed for flagellar regrowth and assembly.</text>
</comment>
<feature type="coiled-coil region" evidence="7">
    <location>
        <begin position="46"/>
        <end position="126"/>
    </location>
</feature>
<gene>
    <name evidence="9" type="ORF">CAAU_2630</name>
</gene>
<dbReference type="CDD" id="cd06503">
    <property type="entry name" value="ATP-synt_Fo_b"/>
    <property type="match status" value="1"/>
</dbReference>
<dbReference type="GO" id="GO:0015031">
    <property type="term" value="P:protein transport"/>
    <property type="evidence" value="ECO:0007669"/>
    <property type="project" value="UniProtKB-KW"/>
</dbReference>
<keyword evidence="3" id="KW-0813">Transport</keyword>
<keyword evidence="9" id="KW-0966">Cell projection</keyword>
<feature type="domain" description="Flagellar assembly protein FliH/Type III secretion system HrpE" evidence="8">
    <location>
        <begin position="118"/>
        <end position="244"/>
    </location>
</feature>
<dbReference type="RefSeq" id="WP_008909956.1">
    <property type="nucleotide sequence ID" value="NZ_CAKP01000141.1"/>
</dbReference>
<proteinExistence type="inferred from homology"/>
<dbReference type="AlphaFoldDB" id="I7LIB2"/>
<dbReference type="STRING" id="857293.CAAU_2630"/>
<name>I7LIB2_9CLOT</name>
<evidence type="ECO:0000256" key="1">
    <source>
        <dbReference type="ARBA" id="ARBA00003041"/>
    </source>
</evidence>
<dbReference type="GO" id="GO:0005829">
    <property type="term" value="C:cytosol"/>
    <property type="evidence" value="ECO:0007669"/>
    <property type="project" value="TreeGrafter"/>
</dbReference>
<dbReference type="InterPro" id="IPR051472">
    <property type="entry name" value="T3SS_Stator/FliH"/>
</dbReference>
<keyword evidence="10" id="KW-1185">Reference proteome</keyword>
<keyword evidence="9" id="KW-0282">Flagellum</keyword>
<comment type="similarity">
    <text evidence="2">Belongs to the FliH family.</text>
</comment>